<dbReference type="SUPFAM" id="SSF53901">
    <property type="entry name" value="Thiolase-like"/>
    <property type="match status" value="2"/>
</dbReference>
<dbReference type="EMBL" id="VRLW01000001">
    <property type="protein sequence ID" value="KAA1260075.1"/>
    <property type="molecule type" value="Genomic_DNA"/>
</dbReference>
<dbReference type="OrthoDB" id="2514738at2"/>
<protein>
    <submittedName>
        <fullName evidence="1">3-oxoacyl-[acyl-carrier-protein] synthase 3</fullName>
        <ecNumber evidence="1">2.3.1.180</ecNumber>
    </submittedName>
</protein>
<keyword evidence="1" id="KW-0012">Acyltransferase</keyword>
<keyword evidence="2" id="KW-1185">Reference proteome</keyword>
<reference evidence="1 2" key="1">
    <citation type="submission" date="2019-08" db="EMBL/GenBank/DDBJ databases">
        <title>Deep-cultivation of Planctomycetes and their phenomic and genomic characterization uncovers novel biology.</title>
        <authorList>
            <person name="Wiegand S."/>
            <person name="Jogler M."/>
            <person name="Boedeker C."/>
            <person name="Pinto D."/>
            <person name="Vollmers J."/>
            <person name="Rivas-Marin E."/>
            <person name="Kohn T."/>
            <person name="Peeters S.H."/>
            <person name="Heuer A."/>
            <person name="Rast P."/>
            <person name="Oberbeckmann S."/>
            <person name="Bunk B."/>
            <person name="Jeske O."/>
            <person name="Meyerdierks A."/>
            <person name="Storesund J.E."/>
            <person name="Kallscheuer N."/>
            <person name="Luecker S."/>
            <person name="Lage O.M."/>
            <person name="Pohl T."/>
            <person name="Merkel B.J."/>
            <person name="Hornburger P."/>
            <person name="Mueller R.-W."/>
            <person name="Bruemmer F."/>
            <person name="Labrenz M."/>
            <person name="Spormann A.M."/>
            <person name="Op Den Camp H."/>
            <person name="Overmann J."/>
            <person name="Amann R."/>
            <person name="Jetten M.S.M."/>
            <person name="Mascher T."/>
            <person name="Medema M.H."/>
            <person name="Devos D.P."/>
            <person name="Kaster A.-K."/>
            <person name="Ovreas L."/>
            <person name="Rohde M."/>
            <person name="Galperin M.Y."/>
            <person name="Jogler C."/>
        </authorList>
    </citation>
    <scope>NUCLEOTIDE SEQUENCE [LARGE SCALE GENOMIC DNA]</scope>
    <source>
        <strain evidence="1 2">LF1</strain>
    </source>
</reference>
<name>A0A5B1CJG7_9BACT</name>
<evidence type="ECO:0000313" key="2">
    <source>
        <dbReference type="Proteomes" id="UP000322699"/>
    </source>
</evidence>
<dbReference type="Gene3D" id="3.40.47.10">
    <property type="match status" value="2"/>
</dbReference>
<dbReference type="AlphaFoldDB" id="A0A5B1CJG7"/>
<keyword evidence="1" id="KW-0808">Transferase</keyword>
<dbReference type="GO" id="GO:0044550">
    <property type="term" value="P:secondary metabolite biosynthetic process"/>
    <property type="evidence" value="ECO:0007669"/>
    <property type="project" value="TreeGrafter"/>
</dbReference>
<evidence type="ECO:0000313" key="1">
    <source>
        <dbReference type="EMBL" id="KAA1260075.1"/>
    </source>
</evidence>
<comment type="caution">
    <text evidence="1">The sequence shown here is derived from an EMBL/GenBank/DDBJ whole genome shotgun (WGS) entry which is preliminary data.</text>
</comment>
<dbReference type="EC" id="2.3.1.180" evidence="1"/>
<proteinExistence type="predicted"/>
<dbReference type="Proteomes" id="UP000322699">
    <property type="component" value="Unassembled WGS sequence"/>
</dbReference>
<dbReference type="PANTHER" id="PTHR34069:SF2">
    <property type="entry name" value="BETA-KETOACYL-[ACYL-CARRIER-PROTEIN] SYNTHASE III"/>
    <property type="match status" value="1"/>
</dbReference>
<dbReference type="InterPro" id="IPR016039">
    <property type="entry name" value="Thiolase-like"/>
</dbReference>
<organism evidence="1 2">
    <name type="scientific">Rubripirellula obstinata</name>
    <dbReference type="NCBI Taxonomy" id="406547"/>
    <lineage>
        <taxon>Bacteria</taxon>
        <taxon>Pseudomonadati</taxon>
        <taxon>Planctomycetota</taxon>
        <taxon>Planctomycetia</taxon>
        <taxon>Pirellulales</taxon>
        <taxon>Pirellulaceae</taxon>
        <taxon>Rubripirellula</taxon>
    </lineage>
</organism>
<accession>A0A5B1CJG7</accession>
<sequence>MPKLMPCYLTHTGSFLPGKPIANQDIERFLGDIDGEADIKQRVLRMNGIQTRHYAQDTDQNPTDDVYGLAAQAVHRTLTDSGPFQPPTFLAAGTTFAPLAAPGIASILHHRIRRDGWLDYPVEISSHGGVCTASAAGMVAAIRAVQTNSHQSSISVGVEHASEVLKSNVFHPIDDRSEHDDVRRSQWFMSVFLRFMLSDGAGAFLFQNKPASDGISLRVNWTHSLSFAHATELCMKMPSRSAVLSQDVAVLSRHLFTSSRSFLSDAMETHGESLDQYDQILPHLSSFFFRRRMERIMQEFAKESAPPVSYWTNLATAGNTGSASAYVMLDEYLRGQSIREGQRLLLFIPESGQFNFVLVSLTAVILT</sequence>
<gene>
    <name evidence="1" type="primary">fabH_3</name>
    <name evidence="1" type="ORF">LF1_26140</name>
</gene>
<dbReference type="GO" id="GO:0033818">
    <property type="term" value="F:beta-ketoacyl-acyl-carrier-protein synthase III activity"/>
    <property type="evidence" value="ECO:0007669"/>
    <property type="project" value="UniProtKB-EC"/>
</dbReference>
<dbReference type="RefSeq" id="WP_068258976.1">
    <property type="nucleotide sequence ID" value="NZ_LWSK01000008.1"/>
</dbReference>
<dbReference type="PANTHER" id="PTHR34069">
    <property type="entry name" value="3-OXOACYL-[ACYL-CARRIER-PROTEIN] SYNTHASE 3"/>
    <property type="match status" value="1"/>
</dbReference>